<dbReference type="Pfam" id="PF00083">
    <property type="entry name" value="Sugar_tr"/>
    <property type="match status" value="2"/>
</dbReference>
<feature type="transmembrane region" description="Helical" evidence="7">
    <location>
        <begin position="165"/>
        <end position="185"/>
    </location>
</feature>
<dbReference type="GO" id="GO:0005886">
    <property type="term" value="C:plasma membrane"/>
    <property type="evidence" value="ECO:0007669"/>
    <property type="project" value="TreeGrafter"/>
</dbReference>
<evidence type="ECO:0000259" key="8">
    <source>
        <dbReference type="PROSITE" id="PS50850"/>
    </source>
</evidence>
<evidence type="ECO:0000256" key="1">
    <source>
        <dbReference type="ARBA" id="ARBA00004141"/>
    </source>
</evidence>
<feature type="transmembrane region" description="Helical" evidence="7">
    <location>
        <begin position="305"/>
        <end position="322"/>
    </location>
</feature>
<feature type="transmembrane region" description="Helical" evidence="7">
    <location>
        <begin position="329"/>
        <end position="346"/>
    </location>
</feature>
<dbReference type="Gene3D" id="1.20.1250.20">
    <property type="entry name" value="MFS general substrate transporter like domains"/>
    <property type="match status" value="1"/>
</dbReference>
<dbReference type="EMBL" id="MU154692">
    <property type="protein sequence ID" value="KAF9488887.1"/>
    <property type="molecule type" value="Genomic_DNA"/>
</dbReference>
<comment type="subcellular location">
    <subcellularLocation>
        <location evidence="1">Membrane</location>
        <topology evidence="1">Multi-pass membrane protein</topology>
    </subcellularLocation>
</comment>
<feature type="compositionally biased region" description="Polar residues" evidence="6">
    <location>
        <begin position="477"/>
        <end position="488"/>
    </location>
</feature>
<reference evidence="9" key="1">
    <citation type="submission" date="2020-11" db="EMBL/GenBank/DDBJ databases">
        <authorList>
            <consortium name="DOE Joint Genome Institute"/>
            <person name="Ahrendt S."/>
            <person name="Riley R."/>
            <person name="Andreopoulos W."/>
            <person name="Labutti K."/>
            <person name="Pangilinan J."/>
            <person name="Ruiz-Duenas F.J."/>
            <person name="Barrasa J.M."/>
            <person name="Sanchez-Garcia M."/>
            <person name="Camarero S."/>
            <person name="Miyauchi S."/>
            <person name="Serrano A."/>
            <person name="Linde D."/>
            <person name="Babiker R."/>
            <person name="Drula E."/>
            <person name="Ayuso-Fernandez I."/>
            <person name="Pacheco R."/>
            <person name="Padilla G."/>
            <person name="Ferreira P."/>
            <person name="Barriuso J."/>
            <person name="Kellner H."/>
            <person name="Castanera R."/>
            <person name="Alfaro M."/>
            <person name="Ramirez L."/>
            <person name="Pisabarro A.G."/>
            <person name="Kuo A."/>
            <person name="Tritt A."/>
            <person name="Lipzen A."/>
            <person name="He G."/>
            <person name="Yan M."/>
            <person name="Ng V."/>
            <person name="Cullen D."/>
            <person name="Martin F."/>
            <person name="Rosso M.-N."/>
            <person name="Henrissat B."/>
            <person name="Hibbett D."/>
            <person name="Martinez A.T."/>
            <person name="Grigoriev I.V."/>
        </authorList>
    </citation>
    <scope>NUCLEOTIDE SEQUENCE</scope>
    <source>
        <strain evidence="9">ATCC 90797</strain>
    </source>
</reference>
<dbReference type="FunFam" id="1.20.1250.20:FF:000140">
    <property type="entry name" value="Putative MFS phospholipid transporter"/>
    <property type="match status" value="1"/>
</dbReference>
<dbReference type="PROSITE" id="PS50850">
    <property type="entry name" value="MFS"/>
    <property type="match status" value="1"/>
</dbReference>
<feature type="compositionally biased region" description="Basic and acidic residues" evidence="6">
    <location>
        <begin position="489"/>
        <end position="502"/>
    </location>
</feature>
<evidence type="ECO:0000313" key="9">
    <source>
        <dbReference type="EMBL" id="KAF9488887.1"/>
    </source>
</evidence>
<name>A0A9P6D2S1_PLEER</name>
<keyword evidence="2" id="KW-0813">Transport</keyword>
<feature type="transmembrane region" description="Helical" evidence="7">
    <location>
        <begin position="358"/>
        <end position="379"/>
    </location>
</feature>
<feature type="transmembrane region" description="Helical" evidence="7">
    <location>
        <begin position="85"/>
        <end position="105"/>
    </location>
</feature>
<dbReference type="InterPro" id="IPR020846">
    <property type="entry name" value="MFS_dom"/>
</dbReference>
<keyword evidence="10" id="KW-1185">Reference proteome</keyword>
<organism evidence="9 10">
    <name type="scientific">Pleurotus eryngii</name>
    <name type="common">Boletus of the steppes</name>
    <dbReference type="NCBI Taxonomy" id="5323"/>
    <lineage>
        <taxon>Eukaryota</taxon>
        <taxon>Fungi</taxon>
        <taxon>Dikarya</taxon>
        <taxon>Basidiomycota</taxon>
        <taxon>Agaricomycotina</taxon>
        <taxon>Agaricomycetes</taxon>
        <taxon>Agaricomycetidae</taxon>
        <taxon>Agaricales</taxon>
        <taxon>Pleurotineae</taxon>
        <taxon>Pleurotaceae</taxon>
        <taxon>Pleurotus</taxon>
    </lineage>
</organism>
<keyword evidence="4 7" id="KW-1133">Transmembrane helix</keyword>
<evidence type="ECO:0000256" key="3">
    <source>
        <dbReference type="ARBA" id="ARBA00022692"/>
    </source>
</evidence>
<dbReference type="GO" id="GO:0046943">
    <property type="term" value="F:carboxylic acid transmembrane transporter activity"/>
    <property type="evidence" value="ECO:0007669"/>
    <property type="project" value="TreeGrafter"/>
</dbReference>
<dbReference type="InterPro" id="IPR036259">
    <property type="entry name" value="MFS_trans_sf"/>
</dbReference>
<feature type="transmembrane region" description="Helical" evidence="7">
    <location>
        <begin position="54"/>
        <end position="78"/>
    </location>
</feature>
<evidence type="ECO:0000256" key="5">
    <source>
        <dbReference type="ARBA" id="ARBA00023136"/>
    </source>
</evidence>
<dbReference type="PANTHER" id="PTHR23508:SF10">
    <property type="entry name" value="CARBOXYLIC ACID TRANSPORTER PROTEIN HOMOLOG"/>
    <property type="match status" value="1"/>
</dbReference>
<evidence type="ECO:0000256" key="4">
    <source>
        <dbReference type="ARBA" id="ARBA00022989"/>
    </source>
</evidence>
<feature type="region of interest" description="Disordered" evidence="6">
    <location>
        <begin position="477"/>
        <end position="508"/>
    </location>
</feature>
<dbReference type="InterPro" id="IPR005828">
    <property type="entry name" value="MFS_sugar_transport-like"/>
</dbReference>
<dbReference type="AlphaFoldDB" id="A0A9P6D2S1"/>
<feature type="transmembrane region" description="Helical" evidence="7">
    <location>
        <begin position="234"/>
        <end position="253"/>
    </location>
</feature>
<keyword evidence="3 7" id="KW-0812">Transmembrane</keyword>
<dbReference type="OrthoDB" id="2261376at2759"/>
<gene>
    <name evidence="9" type="ORF">BDN71DRAFT_1512636</name>
</gene>
<evidence type="ECO:0000256" key="6">
    <source>
        <dbReference type="SAM" id="MobiDB-lite"/>
    </source>
</evidence>
<dbReference type="Proteomes" id="UP000807025">
    <property type="component" value="Unassembled WGS sequence"/>
</dbReference>
<feature type="transmembrane region" description="Helical" evidence="7">
    <location>
        <begin position="430"/>
        <end position="448"/>
    </location>
</feature>
<comment type="caution">
    <text evidence="9">The sequence shown here is derived from an EMBL/GenBank/DDBJ whole genome shotgun (WGS) entry which is preliminary data.</text>
</comment>
<feature type="transmembrane region" description="Helical" evidence="7">
    <location>
        <begin position="391"/>
        <end position="410"/>
    </location>
</feature>
<protein>
    <submittedName>
        <fullName evidence="9">Metabolite transporter</fullName>
    </submittedName>
</protein>
<dbReference type="SUPFAM" id="SSF103473">
    <property type="entry name" value="MFS general substrate transporter"/>
    <property type="match status" value="1"/>
</dbReference>
<feature type="domain" description="Major facilitator superfamily (MFS) profile" evidence="8">
    <location>
        <begin position="16"/>
        <end position="452"/>
    </location>
</feature>
<evidence type="ECO:0000256" key="2">
    <source>
        <dbReference type="ARBA" id="ARBA00022448"/>
    </source>
</evidence>
<sequence>MSSDLTFKQRLKSVSLIFACGTALFSDGYANGVIGNVNTILTRIYGKEQLGSHNYSTTISSLGFAGTVVGMLIFGYLSDKIGRKFGMMSATAIVAFFSLLSAASSGAQGSFGGMLAMLGACRFLLGIGVGAEYPCGSVSASEQSEQEGISRNAQHRWFTLATNSMIDFGFVVSAFVPLVLFWIFGDNHLRAVWRISLGLGVVPAMAVFVWRLSMEEPDRYKKDSMKHAKVPYMLILRRYGVSLAAVSFTWFLYDFIVYPFGLFSSIVVNNITGGNDSMGVVLGWAVVIKWVLSPAKYGPLSDPSSLFYMPGTLGGAFIVDYLGPKYTMITGLLAQAVIGFIMSGAYERLTNNVAAFAVVYGIFLSFGELGPGNCLGLLASKTSPTAVRGQFYGIAAAVGKVGAFVGTWAFPPMIDAFGGSDSVRGNTGPFWIGSGLAILSAIITFVFIKPLSHDGMEEEDRLFREYLEANGYDTSQMGLHSTANSDTASIEKEKISEEKVPRDSAYVV</sequence>
<accession>A0A9P6D2S1</accession>
<evidence type="ECO:0000313" key="10">
    <source>
        <dbReference type="Proteomes" id="UP000807025"/>
    </source>
</evidence>
<evidence type="ECO:0000256" key="7">
    <source>
        <dbReference type="SAM" id="Phobius"/>
    </source>
</evidence>
<keyword evidence="5 7" id="KW-0472">Membrane</keyword>
<proteinExistence type="predicted"/>
<feature type="transmembrane region" description="Helical" evidence="7">
    <location>
        <begin position="191"/>
        <end position="213"/>
    </location>
</feature>
<dbReference type="PANTHER" id="PTHR23508">
    <property type="entry name" value="CARBOXYLIC ACID TRANSPORTER PROTEIN HOMOLOG"/>
    <property type="match status" value="1"/>
</dbReference>